<accession>A0A1N6N1K8</accession>
<organism evidence="1 2">
    <name type="scientific">Xenorhabdus innexi</name>
    <dbReference type="NCBI Taxonomy" id="290109"/>
    <lineage>
        <taxon>Bacteria</taxon>
        <taxon>Pseudomonadati</taxon>
        <taxon>Pseudomonadota</taxon>
        <taxon>Gammaproteobacteria</taxon>
        <taxon>Enterobacterales</taxon>
        <taxon>Morganellaceae</taxon>
        <taxon>Xenorhabdus</taxon>
    </lineage>
</organism>
<dbReference type="AlphaFoldDB" id="A0A1N6N1K8"/>
<dbReference type="Proteomes" id="UP000196435">
    <property type="component" value="Unassembled WGS sequence"/>
</dbReference>
<proteinExistence type="predicted"/>
<evidence type="ECO:0000313" key="1">
    <source>
        <dbReference type="EMBL" id="SIP74988.1"/>
    </source>
</evidence>
<reference evidence="2" key="1">
    <citation type="submission" date="2016-12" db="EMBL/GenBank/DDBJ databases">
        <authorList>
            <person name="Gaudriault S."/>
        </authorList>
    </citation>
    <scope>NUCLEOTIDE SEQUENCE [LARGE SCALE GENOMIC DNA]</scope>
    <source>
        <strain evidence="2">HGB1681 (deposited as PTA-6826 in the American Type Culture Collection)</strain>
    </source>
</reference>
<gene>
    <name evidence="1" type="ORF">XIS1_900023</name>
</gene>
<evidence type="ECO:0000313" key="2">
    <source>
        <dbReference type="Proteomes" id="UP000196435"/>
    </source>
</evidence>
<name>A0A1N6N1K8_9GAMM</name>
<sequence length="33" mass="3877">MIMIDAFISTDAMYIFGLDLYRDKNLDFLGLFI</sequence>
<dbReference type="EMBL" id="FTLG01000237">
    <property type="protein sequence ID" value="SIP74988.1"/>
    <property type="molecule type" value="Genomic_DNA"/>
</dbReference>
<protein>
    <submittedName>
        <fullName evidence="1">Uncharacterized protein</fullName>
    </submittedName>
</protein>